<dbReference type="GO" id="GO:0005737">
    <property type="term" value="C:cytoplasm"/>
    <property type="evidence" value="ECO:0007669"/>
    <property type="project" value="InterPro"/>
</dbReference>
<evidence type="ECO:0000256" key="9">
    <source>
        <dbReference type="ARBA" id="ARBA00022840"/>
    </source>
</evidence>
<evidence type="ECO:0000256" key="2">
    <source>
        <dbReference type="ARBA" id="ARBA00012438"/>
    </source>
</evidence>
<accession>A0A562LK53</accession>
<dbReference type="EMBL" id="VLKP01000011">
    <property type="protein sequence ID" value="TWI07985.1"/>
    <property type="molecule type" value="Genomic_DNA"/>
</dbReference>
<dbReference type="FunFam" id="3.30.565.10:FF:000016">
    <property type="entry name" value="Chemotaxis protein CheA, putative"/>
    <property type="match status" value="1"/>
</dbReference>
<dbReference type="InterPro" id="IPR036097">
    <property type="entry name" value="HisK_dim/P_sf"/>
</dbReference>
<feature type="region of interest" description="Disordered" evidence="13">
    <location>
        <begin position="135"/>
        <end position="155"/>
    </location>
</feature>
<dbReference type="InterPro" id="IPR004358">
    <property type="entry name" value="Sig_transdc_His_kin-like_C"/>
</dbReference>
<evidence type="ECO:0000256" key="1">
    <source>
        <dbReference type="ARBA" id="ARBA00000085"/>
    </source>
</evidence>
<evidence type="ECO:0000259" key="15">
    <source>
        <dbReference type="PROSITE" id="PS50851"/>
    </source>
</evidence>
<evidence type="ECO:0000256" key="4">
    <source>
        <dbReference type="ARBA" id="ARBA00022500"/>
    </source>
</evidence>
<dbReference type="InterPro" id="IPR008207">
    <property type="entry name" value="Sig_transdc_His_kin_Hpt_dom"/>
</dbReference>
<dbReference type="InterPro" id="IPR037006">
    <property type="entry name" value="CheA-like_homodim_sf"/>
</dbReference>
<keyword evidence="7" id="KW-0547">Nucleotide-binding</keyword>
<dbReference type="SUPFAM" id="SSF55874">
    <property type="entry name" value="ATPase domain of HSP90 chaperone/DNA topoisomerase II/histidine kinase"/>
    <property type="match status" value="1"/>
</dbReference>
<dbReference type="Pfam" id="PF01627">
    <property type="entry name" value="Hpt"/>
    <property type="match status" value="1"/>
</dbReference>
<dbReference type="PANTHER" id="PTHR43395:SF10">
    <property type="entry name" value="CHEMOTAXIS PROTEIN CHEA"/>
    <property type="match status" value="1"/>
</dbReference>
<dbReference type="AlphaFoldDB" id="A0A562LK53"/>
<dbReference type="InterPro" id="IPR036061">
    <property type="entry name" value="CheW-like_dom_sf"/>
</dbReference>
<dbReference type="GO" id="GO:0005524">
    <property type="term" value="F:ATP binding"/>
    <property type="evidence" value="ECO:0007669"/>
    <property type="project" value="UniProtKB-KW"/>
</dbReference>
<evidence type="ECO:0000256" key="10">
    <source>
        <dbReference type="ARBA" id="ARBA00023012"/>
    </source>
</evidence>
<organism evidence="17 18">
    <name type="scientific">Aerolutibacter ruishenii</name>
    <dbReference type="NCBI Taxonomy" id="686800"/>
    <lineage>
        <taxon>Bacteria</taxon>
        <taxon>Pseudomonadati</taxon>
        <taxon>Pseudomonadota</taxon>
        <taxon>Gammaproteobacteria</taxon>
        <taxon>Lysobacterales</taxon>
        <taxon>Lysobacteraceae</taxon>
        <taxon>Aerolutibacter</taxon>
    </lineage>
</organism>
<feature type="domain" description="Histidine kinase" evidence="14">
    <location>
        <begin position="382"/>
        <end position="582"/>
    </location>
</feature>
<dbReference type="OrthoDB" id="9803176at2"/>
<dbReference type="CDD" id="cd00088">
    <property type="entry name" value="HPT"/>
    <property type="match status" value="1"/>
</dbReference>
<dbReference type="Gene3D" id="3.30.565.10">
    <property type="entry name" value="Histidine kinase-like ATPase, C-terminal domain"/>
    <property type="match status" value="1"/>
</dbReference>
<dbReference type="SMART" id="SM00073">
    <property type="entry name" value="HPT"/>
    <property type="match status" value="1"/>
</dbReference>
<dbReference type="InterPro" id="IPR036641">
    <property type="entry name" value="HPT_dom_sf"/>
</dbReference>
<evidence type="ECO:0000256" key="5">
    <source>
        <dbReference type="ARBA" id="ARBA00022553"/>
    </source>
</evidence>
<dbReference type="PANTHER" id="PTHR43395">
    <property type="entry name" value="SENSOR HISTIDINE KINASE CHEA"/>
    <property type="match status" value="1"/>
</dbReference>
<dbReference type="PROSITE" id="PS50894">
    <property type="entry name" value="HPT"/>
    <property type="match status" value="1"/>
</dbReference>
<feature type="domain" description="CheW-like" evidence="15">
    <location>
        <begin position="568"/>
        <end position="712"/>
    </location>
</feature>
<dbReference type="SUPFAM" id="SSF47226">
    <property type="entry name" value="Histidine-containing phosphotransfer domain, HPT domain"/>
    <property type="match status" value="1"/>
</dbReference>
<dbReference type="InterPro" id="IPR002545">
    <property type="entry name" value="CheW-lke_dom"/>
</dbReference>
<dbReference type="Gene3D" id="1.20.120.160">
    <property type="entry name" value="HPT domain"/>
    <property type="match status" value="1"/>
</dbReference>
<keyword evidence="6" id="KW-0808">Transferase</keyword>
<evidence type="ECO:0000256" key="11">
    <source>
        <dbReference type="ARBA" id="ARBA00035100"/>
    </source>
</evidence>
<feature type="domain" description="HPt" evidence="16">
    <location>
        <begin position="4"/>
        <end position="108"/>
    </location>
</feature>
<keyword evidence="4" id="KW-0145">Chemotaxis</keyword>
<evidence type="ECO:0000256" key="7">
    <source>
        <dbReference type="ARBA" id="ARBA00022741"/>
    </source>
</evidence>
<dbReference type="SMART" id="SM00387">
    <property type="entry name" value="HATPase_c"/>
    <property type="match status" value="1"/>
</dbReference>
<dbReference type="InterPro" id="IPR051315">
    <property type="entry name" value="Bact_Chemotaxis_CheA"/>
</dbReference>
<evidence type="ECO:0000256" key="6">
    <source>
        <dbReference type="ARBA" id="ARBA00022679"/>
    </source>
</evidence>
<dbReference type="SUPFAM" id="SSF47384">
    <property type="entry name" value="Homodimeric domain of signal transducing histidine kinase"/>
    <property type="match status" value="1"/>
</dbReference>
<dbReference type="InterPro" id="IPR005467">
    <property type="entry name" value="His_kinase_dom"/>
</dbReference>
<dbReference type="PROSITE" id="PS50109">
    <property type="entry name" value="HIS_KIN"/>
    <property type="match status" value="1"/>
</dbReference>
<gene>
    <name evidence="17" type="ORF">IP93_02593</name>
</gene>
<dbReference type="SMART" id="SM01231">
    <property type="entry name" value="H-kinase_dim"/>
    <property type="match status" value="1"/>
</dbReference>
<dbReference type="InterPro" id="IPR036890">
    <property type="entry name" value="HATPase_C_sf"/>
</dbReference>
<feature type="modified residue" description="Phosphohistidine" evidence="12">
    <location>
        <position position="51"/>
    </location>
</feature>
<dbReference type="InterPro" id="IPR003594">
    <property type="entry name" value="HATPase_dom"/>
</dbReference>
<dbReference type="SUPFAM" id="SSF50341">
    <property type="entry name" value="CheW-like"/>
    <property type="match status" value="1"/>
</dbReference>
<dbReference type="Pfam" id="PF02895">
    <property type="entry name" value="H-kinase_dim"/>
    <property type="match status" value="1"/>
</dbReference>
<evidence type="ECO:0000259" key="16">
    <source>
        <dbReference type="PROSITE" id="PS50894"/>
    </source>
</evidence>
<dbReference type="EC" id="2.7.13.3" evidence="2"/>
<protein>
    <recommendedName>
        <fullName evidence="3">Chemotaxis protein CheA</fullName>
        <ecNumber evidence="2">2.7.13.3</ecNumber>
    </recommendedName>
</protein>
<dbReference type="GO" id="GO:0006935">
    <property type="term" value="P:chemotaxis"/>
    <property type="evidence" value="ECO:0007669"/>
    <property type="project" value="UniProtKB-KW"/>
</dbReference>
<name>A0A562LK53_9GAMM</name>
<evidence type="ECO:0000256" key="8">
    <source>
        <dbReference type="ARBA" id="ARBA00022777"/>
    </source>
</evidence>
<evidence type="ECO:0000256" key="3">
    <source>
        <dbReference type="ARBA" id="ARBA00021495"/>
    </source>
</evidence>
<sequence>MSGRVDSIADVLKTFFAECHGLLEQMEDGLLRLRSAPADFDAINEVFRAAHTIKGSAGLFALDHVVTFTHHVEGVLDRARDGRLALDMEGVGLLLNCRDHVERLLDAAVAETTPDADVQEENQHLVRCLSALLDEDERSPPNKGGAAPGEDASTVSDDDAWHISVRFGTDLFRKGMSPTPLLRCLARMGELVHVITVADALPVTPDMDPESCYLGLEIRLRSAASKASIEDVFEFVRDDCLLQILPPGSRVADYMRLIDELPEDDARIGEMLLACGAITQGELEEILAIQADQRRSAGITQPIGELVVQQHAAPAEVVRAALLKQRETRLRHNDAARLIRVQSGKLDGLIDRVGALVIASAGIGQMAAQSGENGLLEAVAGMARLVEDIRDDAMRLRMVEIGETFSRFRRVVRDLSAQLGKDIELEIEGADTELDKNLVENIADPLTHLVRNAIDHGIESAERREAAGKPVRGVIRLAARHEAGSVIIEVSDDGGGLDREGILAKARQRGMLADGAQPADADVWKLIFLPGFSTAKQVSNLSGRGVGMDVVKESIEAMRGNIEIDSVRGQGTTFRVRLPLTLAIIDGFLMGVAGSHYVTPLDTVIECVELEAQDDGRGYLNLRGEVLPLLRLREHFGLESGLGRRQSVVVVANLGFKLGLVVDQLEGELQAVIKPLGRLFSRLVGISGTTILGSGEIALVLDIPSLLASITHGGRDAIPPKPMQPNQAL</sequence>
<evidence type="ECO:0000259" key="14">
    <source>
        <dbReference type="PROSITE" id="PS50109"/>
    </source>
</evidence>
<keyword evidence="18" id="KW-1185">Reference proteome</keyword>
<evidence type="ECO:0000313" key="18">
    <source>
        <dbReference type="Proteomes" id="UP000316471"/>
    </source>
</evidence>
<dbReference type="CDD" id="cd16916">
    <property type="entry name" value="HATPase_CheA-like"/>
    <property type="match status" value="1"/>
</dbReference>
<proteinExistence type="predicted"/>
<dbReference type="GO" id="GO:0000155">
    <property type="term" value="F:phosphorelay sensor kinase activity"/>
    <property type="evidence" value="ECO:0007669"/>
    <property type="project" value="InterPro"/>
</dbReference>
<comment type="caution">
    <text evidence="17">The sequence shown here is derived from an EMBL/GenBank/DDBJ whole genome shotgun (WGS) entry which is preliminary data.</text>
</comment>
<dbReference type="Pfam" id="PF02518">
    <property type="entry name" value="HATPase_c"/>
    <property type="match status" value="1"/>
</dbReference>
<reference evidence="17 18" key="1">
    <citation type="journal article" date="2015" name="Stand. Genomic Sci.">
        <title>Genomic Encyclopedia of Bacterial and Archaeal Type Strains, Phase III: the genomes of soil and plant-associated and newly described type strains.</title>
        <authorList>
            <person name="Whitman W.B."/>
            <person name="Woyke T."/>
            <person name="Klenk H.P."/>
            <person name="Zhou Y."/>
            <person name="Lilburn T.G."/>
            <person name="Beck B.J."/>
            <person name="De Vos P."/>
            <person name="Vandamme P."/>
            <person name="Eisen J.A."/>
            <person name="Garrity G."/>
            <person name="Hugenholtz P."/>
            <person name="Kyrpides N.C."/>
        </authorList>
    </citation>
    <scope>NUCLEOTIDE SEQUENCE [LARGE SCALE GENOMIC DNA]</scope>
    <source>
        <strain evidence="17 18">CGMCC 1.10136</strain>
    </source>
</reference>
<dbReference type="Pfam" id="PF01584">
    <property type="entry name" value="CheW"/>
    <property type="match status" value="1"/>
</dbReference>
<comment type="function">
    <text evidence="11">Involved in the transmission of sensory signals from the chemoreceptors to the flagellar motors. CheA is autophosphorylated; it can transfer its phosphate group to either CheB or CheY.</text>
</comment>
<dbReference type="SMART" id="SM00260">
    <property type="entry name" value="CheW"/>
    <property type="match status" value="1"/>
</dbReference>
<dbReference type="Proteomes" id="UP000316471">
    <property type="component" value="Unassembled WGS sequence"/>
</dbReference>
<keyword evidence="10" id="KW-0902">Two-component regulatory system</keyword>
<evidence type="ECO:0000256" key="12">
    <source>
        <dbReference type="PROSITE-ProRule" id="PRU00110"/>
    </source>
</evidence>
<evidence type="ECO:0000313" key="17">
    <source>
        <dbReference type="EMBL" id="TWI07985.1"/>
    </source>
</evidence>
<dbReference type="InterPro" id="IPR004105">
    <property type="entry name" value="CheA-like_dim"/>
</dbReference>
<dbReference type="Gene3D" id="1.10.287.560">
    <property type="entry name" value="Histidine kinase CheA-like, homodimeric domain"/>
    <property type="match status" value="1"/>
</dbReference>
<dbReference type="PROSITE" id="PS50851">
    <property type="entry name" value="CHEW"/>
    <property type="match status" value="1"/>
</dbReference>
<comment type="catalytic activity">
    <reaction evidence="1">
        <text>ATP + protein L-histidine = ADP + protein N-phospho-L-histidine.</text>
        <dbReference type="EC" id="2.7.13.3"/>
    </reaction>
</comment>
<evidence type="ECO:0000256" key="13">
    <source>
        <dbReference type="SAM" id="MobiDB-lite"/>
    </source>
</evidence>
<keyword evidence="8 17" id="KW-0418">Kinase</keyword>
<dbReference type="PRINTS" id="PR00344">
    <property type="entry name" value="BCTRLSENSOR"/>
</dbReference>
<keyword evidence="9" id="KW-0067">ATP-binding</keyword>
<keyword evidence="5 12" id="KW-0597">Phosphoprotein</keyword>
<dbReference type="RefSeq" id="WP_144816327.1">
    <property type="nucleotide sequence ID" value="NZ_VLKP01000011.1"/>
</dbReference>
<dbReference type="Gene3D" id="2.30.30.40">
    <property type="entry name" value="SH3 Domains"/>
    <property type="match status" value="1"/>
</dbReference>